<dbReference type="EMBL" id="JAIWYP010000015">
    <property type="protein sequence ID" value="KAH3704599.1"/>
    <property type="molecule type" value="Genomic_DNA"/>
</dbReference>
<accession>A0A9D4BQA0</accession>
<evidence type="ECO:0000313" key="2">
    <source>
        <dbReference type="Proteomes" id="UP000828390"/>
    </source>
</evidence>
<gene>
    <name evidence="1" type="ORF">DPMN_079658</name>
</gene>
<keyword evidence="2" id="KW-1185">Reference proteome</keyword>
<sequence>MWKRLERTIPGSYNRIQFYISSTCTPAHGGILKSDSRHSHPFWCRGQATPLTVDRDGAKLGLVQLGRFPADSVTRRLDCLHRMLQWTNALSHVYIEHMHSAGEQ</sequence>
<dbReference type="Proteomes" id="UP000828390">
    <property type="component" value="Unassembled WGS sequence"/>
</dbReference>
<proteinExistence type="predicted"/>
<organism evidence="1 2">
    <name type="scientific">Dreissena polymorpha</name>
    <name type="common">Zebra mussel</name>
    <name type="synonym">Mytilus polymorpha</name>
    <dbReference type="NCBI Taxonomy" id="45954"/>
    <lineage>
        <taxon>Eukaryota</taxon>
        <taxon>Metazoa</taxon>
        <taxon>Spiralia</taxon>
        <taxon>Lophotrochozoa</taxon>
        <taxon>Mollusca</taxon>
        <taxon>Bivalvia</taxon>
        <taxon>Autobranchia</taxon>
        <taxon>Heteroconchia</taxon>
        <taxon>Euheterodonta</taxon>
        <taxon>Imparidentia</taxon>
        <taxon>Neoheterodontei</taxon>
        <taxon>Myida</taxon>
        <taxon>Dreissenoidea</taxon>
        <taxon>Dreissenidae</taxon>
        <taxon>Dreissena</taxon>
    </lineage>
</organism>
<evidence type="ECO:0000313" key="1">
    <source>
        <dbReference type="EMBL" id="KAH3704599.1"/>
    </source>
</evidence>
<name>A0A9D4BQA0_DREPO</name>
<reference evidence="1" key="2">
    <citation type="submission" date="2020-11" db="EMBL/GenBank/DDBJ databases">
        <authorList>
            <person name="McCartney M.A."/>
            <person name="Auch B."/>
            <person name="Kono T."/>
            <person name="Mallez S."/>
            <person name="Becker A."/>
            <person name="Gohl D.M."/>
            <person name="Silverstein K.A.T."/>
            <person name="Koren S."/>
            <person name="Bechman K.B."/>
            <person name="Herman A."/>
            <person name="Abrahante J.E."/>
            <person name="Garbe J."/>
        </authorList>
    </citation>
    <scope>NUCLEOTIDE SEQUENCE</scope>
    <source>
        <strain evidence="1">Duluth1</strain>
        <tissue evidence="1">Whole animal</tissue>
    </source>
</reference>
<dbReference type="AlphaFoldDB" id="A0A9D4BQA0"/>
<comment type="caution">
    <text evidence="1">The sequence shown here is derived from an EMBL/GenBank/DDBJ whole genome shotgun (WGS) entry which is preliminary data.</text>
</comment>
<protein>
    <submittedName>
        <fullName evidence="1">Uncharacterized protein</fullName>
    </submittedName>
</protein>
<reference evidence="1" key="1">
    <citation type="journal article" date="2019" name="bioRxiv">
        <title>The Genome of the Zebra Mussel, Dreissena polymorpha: A Resource for Invasive Species Research.</title>
        <authorList>
            <person name="McCartney M.A."/>
            <person name="Auch B."/>
            <person name="Kono T."/>
            <person name="Mallez S."/>
            <person name="Zhang Y."/>
            <person name="Obille A."/>
            <person name="Becker A."/>
            <person name="Abrahante J.E."/>
            <person name="Garbe J."/>
            <person name="Badalamenti J.P."/>
            <person name="Herman A."/>
            <person name="Mangelson H."/>
            <person name="Liachko I."/>
            <person name="Sullivan S."/>
            <person name="Sone E.D."/>
            <person name="Koren S."/>
            <person name="Silverstein K.A.T."/>
            <person name="Beckman K.B."/>
            <person name="Gohl D.M."/>
        </authorList>
    </citation>
    <scope>NUCLEOTIDE SEQUENCE</scope>
    <source>
        <strain evidence="1">Duluth1</strain>
        <tissue evidence="1">Whole animal</tissue>
    </source>
</reference>